<evidence type="ECO:0000313" key="3">
    <source>
        <dbReference type="Proteomes" id="UP000094094"/>
    </source>
</evidence>
<dbReference type="Proteomes" id="UP000094094">
    <property type="component" value="Chromosome"/>
</dbReference>
<dbReference type="EMBL" id="CP017157">
    <property type="protein sequence ID" value="AOP48292.1"/>
    <property type="molecule type" value="Genomic_DNA"/>
</dbReference>
<reference evidence="2 3" key="1">
    <citation type="submission" date="2016-09" db="EMBL/GenBank/DDBJ databases">
        <title>Complete genome sequencing of Streptomyces lydicus 103 and metabolic pathways analysis of antibiotic biosynthesis.</title>
        <authorList>
            <person name="Jia N."/>
            <person name="Ding M.-Z."/>
            <person name="Gao F."/>
            <person name="Yuan Y.-J."/>
        </authorList>
    </citation>
    <scope>NUCLEOTIDE SEQUENCE [LARGE SCALE GENOMIC DNA]</scope>
    <source>
        <strain evidence="2 3">103</strain>
    </source>
</reference>
<dbReference type="InterPro" id="IPR012334">
    <property type="entry name" value="Pectin_lyas_fold"/>
</dbReference>
<gene>
    <name evidence="2" type="ORF">SL103_20500</name>
</gene>
<evidence type="ECO:0000256" key="1">
    <source>
        <dbReference type="SAM" id="MobiDB-lite"/>
    </source>
</evidence>
<dbReference type="Gene3D" id="2.160.20.10">
    <property type="entry name" value="Single-stranded right-handed beta-helix, Pectin lyase-like"/>
    <property type="match status" value="1"/>
</dbReference>
<keyword evidence="3" id="KW-1185">Reference proteome</keyword>
<protein>
    <submittedName>
        <fullName evidence="2">Uncharacterized protein</fullName>
    </submittedName>
</protein>
<organism evidence="2 3">
    <name type="scientific">Streptomyces lydicus</name>
    <dbReference type="NCBI Taxonomy" id="47763"/>
    <lineage>
        <taxon>Bacteria</taxon>
        <taxon>Bacillati</taxon>
        <taxon>Actinomycetota</taxon>
        <taxon>Actinomycetes</taxon>
        <taxon>Kitasatosporales</taxon>
        <taxon>Streptomycetaceae</taxon>
        <taxon>Streptomyces</taxon>
    </lineage>
</organism>
<dbReference type="InterPro" id="IPR011050">
    <property type="entry name" value="Pectin_lyase_fold/virulence"/>
</dbReference>
<dbReference type="AlphaFoldDB" id="A0A1D7VNH4"/>
<feature type="region of interest" description="Disordered" evidence="1">
    <location>
        <begin position="156"/>
        <end position="182"/>
    </location>
</feature>
<evidence type="ECO:0000313" key="2">
    <source>
        <dbReference type="EMBL" id="AOP48292.1"/>
    </source>
</evidence>
<feature type="compositionally biased region" description="Basic residues" evidence="1">
    <location>
        <begin position="173"/>
        <end position="182"/>
    </location>
</feature>
<feature type="region of interest" description="Disordered" evidence="1">
    <location>
        <begin position="1"/>
        <end position="30"/>
    </location>
</feature>
<accession>A0A1D7VNH4</accession>
<sequence length="182" mass="19596">MAHTDRTGIGTPSTWGRRPAHPNGPGTSFSPITGLSVHHNTVRDAGGDGIVVQNAVGARVEHHLVDGYNARSAGYNAGMISDRNTVRYNVSVNDRNTTAPYGVISVVCASATRTLVHHNTVTTNVPGTAVVSSNGPGASPSVTRLRRRRGRLPACRRTPHLRPQPLRPDLRGARHRRRRGTR</sequence>
<dbReference type="SUPFAM" id="SSF51126">
    <property type="entry name" value="Pectin lyase-like"/>
    <property type="match status" value="1"/>
</dbReference>
<name>A0A1D7VNH4_9ACTN</name>
<proteinExistence type="predicted"/>
<dbReference type="KEGG" id="slc:SL103_20500"/>